<comment type="caution">
    <text evidence="2">The sequence shown here is derived from an EMBL/GenBank/DDBJ whole genome shotgun (WGS) entry which is preliminary data.</text>
</comment>
<dbReference type="EMBL" id="CAUYUJ010002913">
    <property type="protein sequence ID" value="CAK0802954.1"/>
    <property type="molecule type" value="Genomic_DNA"/>
</dbReference>
<accession>A0ABN9QAS7</accession>
<reference evidence="2" key="1">
    <citation type="submission" date="2023-10" db="EMBL/GenBank/DDBJ databases">
        <authorList>
            <person name="Chen Y."/>
            <person name="Shah S."/>
            <person name="Dougan E. K."/>
            <person name="Thang M."/>
            <person name="Chan C."/>
        </authorList>
    </citation>
    <scope>NUCLEOTIDE SEQUENCE [LARGE SCALE GENOMIC DNA]</scope>
</reference>
<evidence type="ECO:0008006" key="4">
    <source>
        <dbReference type="Google" id="ProtNLM"/>
    </source>
</evidence>
<proteinExistence type="predicted"/>
<keyword evidence="3" id="KW-1185">Reference proteome</keyword>
<name>A0ABN9QAS7_9DINO</name>
<feature type="non-terminal residue" evidence="2">
    <location>
        <position position="1"/>
    </location>
</feature>
<feature type="compositionally biased region" description="Low complexity" evidence="1">
    <location>
        <begin position="1"/>
        <end position="12"/>
    </location>
</feature>
<sequence length="75" mass="7123">ASRSSGGALFEGLGPGGGYPHGGDGSGESPVASAARRMGVDGAWQVRVAACAALAAVTDPGAAALLFGARARVPS</sequence>
<feature type="non-terminal residue" evidence="2">
    <location>
        <position position="75"/>
    </location>
</feature>
<feature type="compositionally biased region" description="Gly residues" evidence="1">
    <location>
        <begin position="13"/>
        <end position="26"/>
    </location>
</feature>
<evidence type="ECO:0000256" key="1">
    <source>
        <dbReference type="SAM" id="MobiDB-lite"/>
    </source>
</evidence>
<protein>
    <recommendedName>
        <fullName evidence="4">HEAT repeat domain-containing protein</fullName>
    </recommendedName>
</protein>
<feature type="region of interest" description="Disordered" evidence="1">
    <location>
        <begin position="1"/>
        <end position="33"/>
    </location>
</feature>
<gene>
    <name evidence="2" type="ORF">PCOR1329_LOCUS10292</name>
</gene>
<organism evidence="2 3">
    <name type="scientific">Prorocentrum cordatum</name>
    <dbReference type="NCBI Taxonomy" id="2364126"/>
    <lineage>
        <taxon>Eukaryota</taxon>
        <taxon>Sar</taxon>
        <taxon>Alveolata</taxon>
        <taxon>Dinophyceae</taxon>
        <taxon>Prorocentrales</taxon>
        <taxon>Prorocentraceae</taxon>
        <taxon>Prorocentrum</taxon>
    </lineage>
</organism>
<dbReference type="Proteomes" id="UP001189429">
    <property type="component" value="Unassembled WGS sequence"/>
</dbReference>
<evidence type="ECO:0000313" key="3">
    <source>
        <dbReference type="Proteomes" id="UP001189429"/>
    </source>
</evidence>
<evidence type="ECO:0000313" key="2">
    <source>
        <dbReference type="EMBL" id="CAK0802954.1"/>
    </source>
</evidence>